<organism evidence="3 4">
    <name type="scientific">Bombilactobacillus apium</name>
    <dbReference type="NCBI Taxonomy" id="2675299"/>
    <lineage>
        <taxon>Bacteria</taxon>
        <taxon>Bacillati</taxon>
        <taxon>Bacillota</taxon>
        <taxon>Bacilli</taxon>
        <taxon>Lactobacillales</taxon>
        <taxon>Lactobacillaceae</taxon>
        <taxon>Bombilactobacillus</taxon>
    </lineage>
</organism>
<sequence>MKADNTKLVDFLSQSKTIFKIPVYQRNYEWGQEQCRQLFQDLTLAAQSQQDHFLGALVYVPESGPNMSHVEVIIDGQQRLTSCLLLLRALATNPETPEDLAAEIEDRFLRNRYLDNGWKLAPVAKDRAAFETVMDPDTPPVTAASKVIANYQLFQQLIAASPLSVADLFAALNYFNLVYIELDSGSQGENPQVIFESLNSTGVSLSAADLIRNFILMNLDSQQQAQLYQQYWSKIEQLFTNQVFTEFIRHYLIVQTQQLIKREAVYPLYKKYYQSQKFTAEQALQELFVAAQDYASLLQAQTAFPDLNRIIEHINIMDKKVVYPYFLKLLRLLDQQQLPITTVCELGQIVESLLYRRMICGIPSNNLNRLVLALVQPVNLSQELNQLKRQVLNSDFPQDREFRNALMKLPLYKKRTSWAKLTLTLLEEEQSKETIDFQDAQVEHILPRQLSADWRIQLPQAETINQIYGDTLGNLTLTKYNQEMSNKLFSEKRNYYAQSNIALTRAVGQNYDHWDKATILERTDTLAQELCQIFPRPQLSKFVEDDSWGGDHLISEELSVTGLKPVRLTMQANDYWITSWTEMLLTFLNYIWENDSATYQLIRQDPALNTALFTDFRAPKKLANGELIETNFSANKIVALLSKMSELCGISDEVSYAFKE</sequence>
<dbReference type="AlphaFoldDB" id="A0A850R869"/>
<evidence type="ECO:0000259" key="1">
    <source>
        <dbReference type="Pfam" id="PF03235"/>
    </source>
</evidence>
<dbReference type="PANTHER" id="PTHR35149:SF2">
    <property type="entry name" value="DUF262 DOMAIN-CONTAINING PROTEIN"/>
    <property type="match status" value="1"/>
</dbReference>
<dbReference type="Proteomes" id="UP000563523">
    <property type="component" value="Unassembled WGS sequence"/>
</dbReference>
<protein>
    <submittedName>
        <fullName evidence="3">DUF262 domain-containing protein</fullName>
    </submittedName>
</protein>
<proteinExistence type="predicted"/>
<evidence type="ECO:0000259" key="2">
    <source>
        <dbReference type="Pfam" id="PF07510"/>
    </source>
</evidence>
<keyword evidence="4" id="KW-1185">Reference proteome</keyword>
<feature type="domain" description="GmrSD restriction endonucleases N-terminal" evidence="1">
    <location>
        <begin position="10"/>
        <end position="215"/>
    </location>
</feature>
<dbReference type="EMBL" id="JABZEC010000005">
    <property type="protein sequence ID" value="NVY96735.1"/>
    <property type="molecule type" value="Genomic_DNA"/>
</dbReference>
<reference evidence="3 4" key="1">
    <citation type="submission" date="2020-06" db="EMBL/GenBank/DDBJ databases">
        <authorList>
            <person name="Kang J."/>
        </authorList>
    </citation>
    <scope>NUCLEOTIDE SEQUENCE [LARGE SCALE GENOMIC DNA]</scope>
    <source>
        <strain evidence="3 4">DCY120</strain>
    </source>
</reference>
<dbReference type="Pfam" id="PF07510">
    <property type="entry name" value="GmrSD_C"/>
    <property type="match status" value="1"/>
</dbReference>
<gene>
    <name evidence="3" type="ORF">HU830_06145</name>
</gene>
<dbReference type="RefSeq" id="WP_176942899.1">
    <property type="nucleotide sequence ID" value="NZ_JABZEC010000005.1"/>
</dbReference>
<accession>A0A850R869</accession>
<dbReference type="Pfam" id="PF03235">
    <property type="entry name" value="GmrSD_N"/>
    <property type="match status" value="1"/>
</dbReference>
<dbReference type="InterPro" id="IPR011089">
    <property type="entry name" value="GmrSD_C"/>
</dbReference>
<feature type="domain" description="GmrSD restriction endonucleases C-terminal" evidence="2">
    <location>
        <begin position="397"/>
        <end position="528"/>
    </location>
</feature>
<evidence type="ECO:0000313" key="4">
    <source>
        <dbReference type="Proteomes" id="UP000563523"/>
    </source>
</evidence>
<comment type="caution">
    <text evidence="3">The sequence shown here is derived from an EMBL/GenBank/DDBJ whole genome shotgun (WGS) entry which is preliminary data.</text>
</comment>
<evidence type="ECO:0000313" key="3">
    <source>
        <dbReference type="EMBL" id="NVY96735.1"/>
    </source>
</evidence>
<name>A0A850R869_9LACO</name>
<dbReference type="InterPro" id="IPR004919">
    <property type="entry name" value="GmrSD_N"/>
</dbReference>
<dbReference type="PANTHER" id="PTHR35149">
    <property type="entry name" value="SLL5132 PROTEIN"/>
    <property type="match status" value="1"/>
</dbReference>